<feature type="coiled-coil region" evidence="2">
    <location>
        <begin position="108"/>
        <end position="149"/>
    </location>
</feature>
<organism evidence="3 4">
    <name type="scientific">Microvenator marinus</name>
    <dbReference type="NCBI Taxonomy" id="2600177"/>
    <lineage>
        <taxon>Bacteria</taxon>
        <taxon>Deltaproteobacteria</taxon>
        <taxon>Bradymonadales</taxon>
        <taxon>Microvenatoraceae</taxon>
        <taxon>Microvenator</taxon>
    </lineage>
</organism>
<gene>
    <name evidence="3" type="ORF">FRD01_23270</name>
</gene>
<evidence type="ECO:0000256" key="2">
    <source>
        <dbReference type="SAM" id="Coils"/>
    </source>
</evidence>
<comment type="similarity">
    <text evidence="1">Belongs to the PspA/Vipp/IM30 family.</text>
</comment>
<protein>
    <submittedName>
        <fullName evidence="3">PspA/IM30 family protein</fullName>
    </submittedName>
</protein>
<proteinExistence type="inferred from homology"/>
<dbReference type="EMBL" id="CP042467">
    <property type="protein sequence ID" value="QED30101.1"/>
    <property type="molecule type" value="Genomic_DNA"/>
</dbReference>
<keyword evidence="4" id="KW-1185">Reference proteome</keyword>
<dbReference type="PANTHER" id="PTHR31088:SF6">
    <property type="entry name" value="PHAGE SHOCK PROTEIN A"/>
    <property type="match status" value="1"/>
</dbReference>
<dbReference type="OrthoDB" id="9779630at2"/>
<dbReference type="Pfam" id="PF04012">
    <property type="entry name" value="PspA_IM30"/>
    <property type="match status" value="1"/>
</dbReference>
<evidence type="ECO:0000313" key="3">
    <source>
        <dbReference type="EMBL" id="QED30101.1"/>
    </source>
</evidence>
<evidence type="ECO:0000313" key="4">
    <source>
        <dbReference type="Proteomes" id="UP000321595"/>
    </source>
</evidence>
<accession>A0A5B8XY26</accession>
<dbReference type="KEGG" id="bbae:FRD01_23270"/>
<sequence>MGIFGRMKTLIKSNVNDIASKAEDPKKILDQLLLDMQEQLNAAKIQVRDTLADQKRLEKQYADAKKQAEDWEKKAMNAVRAGEDDLAREALARKSHYDEQAAAFQSSAEQQKGLVEDLKVSLKQLNTKIEEAKRKRNSLVARAQQVEAKQAMATTAQSMSGGNAFDEFERHAGKIDEFEIEVQAGAELSQTTKDQDLEAKFAKVDAMAGADDELAALKAKMGMK</sequence>
<dbReference type="RefSeq" id="WP_146963489.1">
    <property type="nucleotide sequence ID" value="NZ_CP042467.1"/>
</dbReference>
<dbReference type="AlphaFoldDB" id="A0A5B8XY26"/>
<feature type="coiled-coil region" evidence="2">
    <location>
        <begin position="26"/>
        <end position="81"/>
    </location>
</feature>
<name>A0A5B8XY26_9DELT</name>
<evidence type="ECO:0000256" key="1">
    <source>
        <dbReference type="ARBA" id="ARBA00043985"/>
    </source>
</evidence>
<dbReference type="PANTHER" id="PTHR31088">
    <property type="entry name" value="MEMBRANE-ASSOCIATED PROTEIN VIPP1, CHLOROPLASTIC"/>
    <property type="match status" value="1"/>
</dbReference>
<dbReference type="Proteomes" id="UP000321595">
    <property type="component" value="Chromosome"/>
</dbReference>
<dbReference type="InterPro" id="IPR007157">
    <property type="entry name" value="PspA_VIPP1"/>
</dbReference>
<reference evidence="3 4" key="1">
    <citation type="submission" date="2019-08" db="EMBL/GenBank/DDBJ databases">
        <authorList>
            <person name="Liang Q."/>
        </authorList>
    </citation>
    <scope>NUCLEOTIDE SEQUENCE [LARGE SCALE GENOMIC DNA]</scope>
    <source>
        <strain evidence="3 4">V1718</strain>
    </source>
</reference>
<keyword evidence="2" id="KW-0175">Coiled coil</keyword>